<protein>
    <submittedName>
        <fullName evidence="2">Ribosomal protein S18 acetylase RimI-like enzyme</fullName>
    </submittedName>
</protein>
<feature type="domain" description="N-acetyltransferase" evidence="1">
    <location>
        <begin position="146"/>
        <end position="273"/>
    </location>
</feature>
<dbReference type="Proteomes" id="UP000638648">
    <property type="component" value="Unassembled WGS sequence"/>
</dbReference>
<dbReference type="PROSITE" id="PS51186">
    <property type="entry name" value="GNAT"/>
    <property type="match status" value="1"/>
</dbReference>
<dbReference type="SUPFAM" id="SSF55729">
    <property type="entry name" value="Acyl-CoA N-acyltransferases (Nat)"/>
    <property type="match status" value="1"/>
</dbReference>
<sequence>MTIVRPAQALPRIEHYYDTAPRANAKTEDIGPFTLFVSSGAWPYYARPRLGHSGGFTVTDVDAVRARQEELGVPVSFEWVLETSPGLAEAAEKAGLAVERRPLLVLGEPSRPTPPDGVSILFLDPDDPQFAVAVGAVDLAFGWAGTAVGSAGPAERDKLVSGMRVERVDYMRQLTRRGLIRWAAAVDASGPIGGGSYHPRSEVAEITGIGTIPSARRRGIGAAVTSALVADAATHGVSLSFLSAASVEAASVYERVGFQVVGTACEAMPAPGA</sequence>
<accession>A0A927MYR6</accession>
<dbReference type="AlphaFoldDB" id="A0A927MYR6"/>
<dbReference type="GO" id="GO:0005840">
    <property type="term" value="C:ribosome"/>
    <property type="evidence" value="ECO:0007669"/>
    <property type="project" value="UniProtKB-KW"/>
</dbReference>
<dbReference type="InterPro" id="IPR000182">
    <property type="entry name" value="GNAT_dom"/>
</dbReference>
<gene>
    <name evidence="2" type="ORF">HEB94_005652</name>
</gene>
<keyword evidence="2" id="KW-0689">Ribosomal protein</keyword>
<dbReference type="InterPro" id="IPR016181">
    <property type="entry name" value="Acyl_CoA_acyltransferase"/>
</dbReference>
<keyword evidence="3" id="KW-1185">Reference proteome</keyword>
<dbReference type="EMBL" id="JADBEM010000001">
    <property type="protein sequence ID" value="MBE1608804.1"/>
    <property type="molecule type" value="Genomic_DNA"/>
</dbReference>
<keyword evidence="2" id="KW-0687">Ribonucleoprotein</keyword>
<dbReference type="GO" id="GO:0016747">
    <property type="term" value="F:acyltransferase activity, transferring groups other than amino-acyl groups"/>
    <property type="evidence" value="ECO:0007669"/>
    <property type="project" value="InterPro"/>
</dbReference>
<name>A0A927MYR6_9ACTN</name>
<evidence type="ECO:0000259" key="1">
    <source>
        <dbReference type="PROSITE" id="PS51186"/>
    </source>
</evidence>
<evidence type="ECO:0000313" key="3">
    <source>
        <dbReference type="Proteomes" id="UP000638648"/>
    </source>
</evidence>
<proteinExistence type="predicted"/>
<dbReference type="Pfam" id="PF00583">
    <property type="entry name" value="Acetyltransf_1"/>
    <property type="match status" value="1"/>
</dbReference>
<evidence type="ECO:0000313" key="2">
    <source>
        <dbReference type="EMBL" id="MBE1608804.1"/>
    </source>
</evidence>
<reference evidence="2" key="1">
    <citation type="submission" date="2020-10" db="EMBL/GenBank/DDBJ databases">
        <title>Sequencing the genomes of 1000 actinobacteria strains.</title>
        <authorList>
            <person name="Klenk H.-P."/>
        </authorList>
    </citation>
    <scope>NUCLEOTIDE SEQUENCE</scope>
    <source>
        <strain evidence="2">DSM 45354</strain>
    </source>
</reference>
<dbReference type="CDD" id="cd04301">
    <property type="entry name" value="NAT_SF"/>
    <property type="match status" value="1"/>
</dbReference>
<dbReference type="RefSeq" id="WP_202896570.1">
    <property type="nucleotide sequence ID" value="NZ_BAABJL010000172.1"/>
</dbReference>
<organism evidence="2 3">
    <name type="scientific">Actinopolymorpha pittospori</name>
    <dbReference type="NCBI Taxonomy" id="648752"/>
    <lineage>
        <taxon>Bacteria</taxon>
        <taxon>Bacillati</taxon>
        <taxon>Actinomycetota</taxon>
        <taxon>Actinomycetes</taxon>
        <taxon>Propionibacteriales</taxon>
        <taxon>Actinopolymorphaceae</taxon>
        <taxon>Actinopolymorpha</taxon>
    </lineage>
</organism>
<dbReference type="Gene3D" id="3.40.630.30">
    <property type="match status" value="1"/>
</dbReference>
<comment type="caution">
    <text evidence="2">The sequence shown here is derived from an EMBL/GenBank/DDBJ whole genome shotgun (WGS) entry which is preliminary data.</text>
</comment>